<dbReference type="GO" id="GO:0051649">
    <property type="term" value="P:establishment of localization in cell"/>
    <property type="evidence" value="ECO:0007669"/>
    <property type="project" value="UniProtKB-ARBA"/>
</dbReference>
<evidence type="ECO:0000256" key="19">
    <source>
        <dbReference type="ARBA" id="ARBA00080400"/>
    </source>
</evidence>
<feature type="domain" description="SH3" evidence="23">
    <location>
        <begin position="393"/>
        <end position="464"/>
    </location>
</feature>
<sequence length="464" mass="51914">MAEMGKGGTAGKLAISVQKRLTRAQEKVMQKLGKADETRDAAFEEMVANFNKQMTEGGKLQKDLKAYLLAVKTMHDASRRLQDCLADMYEPDWFGKEEMDALTEEMIEKEMDNNLEDTDTLWLDYHQNIMDKPLTSLDSYLAQFPDIKARIAKRDRKMVDFDSARHHFSSLQKGKKKDEAKIAKQAALLEMAAPSWAQGLISAHQVAQTNLSFNQAEEELGRAQKIFEELNVELQDELPSLWDNRVGVYVNTFQGLAGHQEKFHGEMSKLSQNLNDIMTKLEEQRDSAPKVNLHTWPRPHERTDGPSANTLQCTNVSLPLHACTCVLCGRVSPLLAAQRPGPPPSRPAARPAPSPDLRQQRADSAEDEEPDADADSAVTALSVSPAHLWLRCVCVRQVKAVHEYAATDGDELELKIGDDVLVLAFDNPDEQDDGWLLGVLEAHWLQNKDTSAKGVFPENFTQKV</sequence>
<evidence type="ECO:0000259" key="24">
    <source>
        <dbReference type="PROSITE" id="PS51021"/>
    </source>
</evidence>
<dbReference type="PANTHER" id="PTHR46514">
    <property type="entry name" value="AMPHIPHYSIN"/>
    <property type="match status" value="1"/>
</dbReference>
<evidence type="ECO:0000259" key="23">
    <source>
        <dbReference type="PROSITE" id="PS50002"/>
    </source>
</evidence>
<dbReference type="Proteomes" id="UP000007635">
    <property type="component" value="Chromosome I"/>
</dbReference>
<keyword evidence="10" id="KW-0967">Endosome</keyword>
<dbReference type="SMART" id="SM00721">
    <property type="entry name" value="BAR"/>
    <property type="match status" value="1"/>
</dbReference>
<dbReference type="FunFam" id="2.30.30.40:FF:000029">
    <property type="entry name" value="myc box-dependent-interacting protein 1 isoform X2"/>
    <property type="match status" value="1"/>
</dbReference>
<dbReference type="Gene3D" id="1.20.1270.60">
    <property type="entry name" value="Arfaptin homology (AH) domain/BAR domain"/>
    <property type="match status" value="1"/>
</dbReference>
<reference evidence="25" key="3">
    <citation type="submission" date="2025-09" db="UniProtKB">
        <authorList>
            <consortium name="Ensembl"/>
        </authorList>
    </citation>
    <scope>IDENTIFICATION</scope>
</reference>
<keyword evidence="8" id="KW-0597">Phosphoprotein</keyword>
<dbReference type="FunCoup" id="G3PSE6">
    <property type="interactions" value="619"/>
</dbReference>
<dbReference type="AlphaFoldDB" id="G3PSE6"/>
<keyword evidence="13" id="KW-0175">Coiled coil</keyword>
<dbReference type="GO" id="GO:0008021">
    <property type="term" value="C:synaptic vesicle"/>
    <property type="evidence" value="ECO:0007669"/>
    <property type="project" value="TreeGrafter"/>
</dbReference>
<keyword evidence="7" id="KW-0963">Cytoplasm</keyword>
<dbReference type="GO" id="GO:0048156">
    <property type="term" value="F:tau protein binding"/>
    <property type="evidence" value="ECO:0007669"/>
    <property type="project" value="TreeGrafter"/>
</dbReference>
<protein>
    <recommendedName>
        <fullName evidence="17">Myc box-dependent-interacting protein 1</fullName>
    </recommendedName>
    <alternativeName>
        <fullName evidence="18">Amphiphysin II</fullName>
    </alternativeName>
    <alternativeName>
        <fullName evidence="20">Amphiphysin-like protein</fullName>
    </alternativeName>
    <alternativeName>
        <fullName evidence="19">Bridging integrator 1</fullName>
    </alternativeName>
</protein>
<dbReference type="InterPro" id="IPR036028">
    <property type="entry name" value="SH3-like_dom_sf"/>
</dbReference>
<dbReference type="STRING" id="69293.ENSGACP00000020532"/>
<dbReference type="GO" id="GO:0005634">
    <property type="term" value="C:nucleus"/>
    <property type="evidence" value="ECO:0007669"/>
    <property type="project" value="UniProtKB-SubCell"/>
</dbReference>
<reference evidence="25 26" key="1">
    <citation type="journal article" date="2021" name="G3 (Bethesda)">
        <title>Improved contiguity of the threespine stickleback genome using long-read sequencing.</title>
        <authorList>
            <person name="Nath S."/>
            <person name="Shaw D.E."/>
            <person name="White M.A."/>
        </authorList>
    </citation>
    <scope>NUCLEOTIDE SEQUENCE [LARGE SCALE GENOMIC DNA]</scope>
    <source>
        <strain evidence="25 26">Lake Benthic</strain>
    </source>
</reference>
<dbReference type="InterPro" id="IPR001452">
    <property type="entry name" value="SH3_domain"/>
</dbReference>
<evidence type="ECO:0000256" key="5">
    <source>
        <dbReference type="ARBA" id="ARBA00022473"/>
    </source>
</evidence>
<evidence type="ECO:0000256" key="14">
    <source>
        <dbReference type="ARBA" id="ARBA00023136"/>
    </source>
</evidence>
<proteinExistence type="predicted"/>
<dbReference type="GO" id="GO:0030315">
    <property type="term" value="C:T-tubule"/>
    <property type="evidence" value="ECO:0007669"/>
    <property type="project" value="UniProtKB-SubCell"/>
</dbReference>
<dbReference type="PANTHER" id="PTHR46514:SF7">
    <property type="entry name" value="BRIDGING INTEGRATOR 1B"/>
    <property type="match status" value="1"/>
</dbReference>
<keyword evidence="9" id="KW-0254">Endocytosis</keyword>
<evidence type="ECO:0000256" key="11">
    <source>
        <dbReference type="ARBA" id="ARBA00022782"/>
    </source>
</evidence>
<dbReference type="GO" id="GO:0030154">
    <property type="term" value="P:cell differentiation"/>
    <property type="evidence" value="ECO:0007669"/>
    <property type="project" value="UniProtKB-KW"/>
</dbReference>
<name>G3PSE6_GASAC</name>
<evidence type="ECO:0000256" key="17">
    <source>
        <dbReference type="ARBA" id="ARBA00069394"/>
    </source>
</evidence>
<evidence type="ECO:0000256" key="13">
    <source>
        <dbReference type="ARBA" id="ARBA00023054"/>
    </source>
</evidence>
<dbReference type="PRINTS" id="PR01251">
    <property type="entry name" value="AMPHIPHYSIN"/>
</dbReference>
<evidence type="ECO:0000256" key="22">
    <source>
        <dbReference type="SAM" id="MobiDB-lite"/>
    </source>
</evidence>
<feature type="domain" description="BAR" evidence="24">
    <location>
        <begin position="28"/>
        <end position="290"/>
    </location>
</feature>
<evidence type="ECO:0000256" key="10">
    <source>
        <dbReference type="ARBA" id="ARBA00022753"/>
    </source>
</evidence>
<comment type="subcellular location">
    <subcellularLocation>
        <location evidence="16">Cell membrane</location>
        <location evidence="16">Sarcolemma</location>
        <location evidence="16">T-tubule</location>
    </subcellularLocation>
    <subcellularLocation>
        <location evidence="3">Cytoplasm</location>
    </subcellularLocation>
    <subcellularLocation>
        <location evidence="2">Endosome</location>
    </subcellularLocation>
    <subcellularLocation>
        <location evidence="1">Nucleus</location>
    </subcellularLocation>
</comment>
<evidence type="ECO:0000256" key="16">
    <source>
        <dbReference type="ARBA" id="ARBA00024012"/>
    </source>
</evidence>
<evidence type="ECO:0000256" key="3">
    <source>
        <dbReference type="ARBA" id="ARBA00004496"/>
    </source>
</evidence>
<dbReference type="GeneTree" id="ENSGT00950000182882"/>
<keyword evidence="4 21" id="KW-0728">SH3 domain</keyword>
<evidence type="ECO:0000256" key="7">
    <source>
        <dbReference type="ARBA" id="ARBA00022490"/>
    </source>
</evidence>
<feature type="region of interest" description="Disordered" evidence="22">
    <location>
        <begin position="337"/>
        <end position="377"/>
    </location>
</feature>
<dbReference type="GO" id="GO:0006897">
    <property type="term" value="P:endocytosis"/>
    <property type="evidence" value="ECO:0007669"/>
    <property type="project" value="UniProtKB-KW"/>
</dbReference>
<evidence type="ECO:0000256" key="2">
    <source>
        <dbReference type="ARBA" id="ARBA00004177"/>
    </source>
</evidence>
<evidence type="ECO:0000256" key="1">
    <source>
        <dbReference type="ARBA" id="ARBA00004123"/>
    </source>
</evidence>
<evidence type="ECO:0000256" key="21">
    <source>
        <dbReference type="PROSITE-ProRule" id="PRU00192"/>
    </source>
</evidence>
<dbReference type="SUPFAM" id="SSF50044">
    <property type="entry name" value="SH3-domain"/>
    <property type="match status" value="1"/>
</dbReference>
<evidence type="ECO:0000256" key="6">
    <source>
        <dbReference type="ARBA" id="ARBA00022475"/>
    </source>
</evidence>
<dbReference type="GO" id="GO:0030424">
    <property type="term" value="C:axon"/>
    <property type="evidence" value="ECO:0007669"/>
    <property type="project" value="UniProtKB-ARBA"/>
</dbReference>
<dbReference type="GO" id="GO:0005543">
    <property type="term" value="F:phospholipid binding"/>
    <property type="evidence" value="ECO:0007669"/>
    <property type="project" value="TreeGrafter"/>
</dbReference>
<evidence type="ECO:0000256" key="15">
    <source>
        <dbReference type="ARBA" id="ARBA00023242"/>
    </source>
</evidence>
<dbReference type="OMA" id="QMYTEMN"/>
<dbReference type="InterPro" id="IPR004148">
    <property type="entry name" value="BAR_dom"/>
</dbReference>
<evidence type="ECO:0000256" key="20">
    <source>
        <dbReference type="ARBA" id="ARBA00082834"/>
    </source>
</evidence>
<evidence type="ECO:0000313" key="26">
    <source>
        <dbReference type="Proteomes" id="UP000007635"/>
    </source>
</evidence>
<dbReference type="FunFam" id="1.20.1270.60:FF:000013">
    <property type="entry name" value="Amphiphysin isoform 2"/>
    <property type="match status" value="1"/>
</dbReference>
<dbReference type="PROSITE" id="PS50002">
    <property type="entry name" value="SH3"/>
    <property type="match status" value="1"/>
</dbReference>
<dbReference type="Ensembl" id="ENSGACT00000020571.2">
    <property type="protein sequence ID" value="ENSGACP00000020532.2"/>
    <property type="gene ID" value="ENSGACG00000015565.2"/>
</dbReference>
<dbReference type="Bgee" id="ENSGACG00000015565">
    <property type="expression patterns" value="Expressed in muscle tissue and 7 other cell types or tissues"/>
</dbReference>
<evidence type="ECO:0000256" key="8">
    <source>
        <dbReference type="ARBA" id="ARBA00022553"/>
    </source>
</evidence>
<dbReference type="GO" id="GO:0005768">
    <property type="term" value="C:endosome"/>
    <property type="evidence" value="ECO:0007669"/>
    <property type="project" value="UniProtKB-SubCell"/>
</dbReference>
<evidence type="ECO:0000256" key="9">
    <source>
        <dbReference type="ARBA" id="ARBA00022583"/>
    </source>
</evidence>
<dbReference type="InterPro" id="IPR003005">
    <property type="entry name" value="Amphiphysin"/>
</dbReference>
<dbReference type="Gene3D" id="2.30.30.40">
    <property type="entry name" value="SH3 Domains"/>
    <property type="match status" value="1"/>
</dbReference>
<dbReference type="Pfam" id="PF03114">
    <property type="entry name" value="BAR"/>
    <property type="match status" value="1"/>
</dbReference>
<evidence type="ECO:0000256" key="4">
    <source>
        <dbReference type="ARBA" id="ARBA00022443"/>
    </source>
</evidence>
<accession>G3PSE6</accession>
<reference evidence="25" key="2">
    <citation type="submission" date="2025-08" db="UniProtKB">
        <authorList>
            <consortium name="Ensembl"/>
        </authorList>
    </citation>
    <scope>IDENTIFICATION</scope>
</reference>
<keyword evidence="12" id="KW-0007">Acetylation</keyword>
<dbReference type="PROSITE" id="PS51021">
    <property type="entry name" value="BAR"/>
    <property type="match status" value="1"/>
</dbReference>
<dbReference type="InterPro" id="IPR027267">
    <property type="entry name" value="AH/BAR_dom_sf"/>
</dbReference>
<feature type="compositionally biased region" description="Pro residues" evidence="22">
    <location>
        <begin position="340"/>
        <end position="354"/>
    </location>
</feature>
<feature type="compositionally biased region" description="Acidic residues" evidence="22">
    <location>
        <begin position="365"/>
        <end position="374"/>
    </location>
</feature>
<dbReference type="InParanoid" id="G3PSE6"/>
<evidence type="ECO:0000256" key="12">
    <source>
        <dbReference type="ARBA" id="ARBA00022990"/>
    </source>
</evidence>
<keyword evidence="6" id="KW-1003">Cell membrane</keyword>
<keyword evidence="11" id="KW-0221">Differentiation</keyword>
<keyword evidence="26" id="KW-1185">Reference proteome</keyword>
<evidence type="ECO:0000256" key="18">
    <source>
        <dbReference type="ARBA" id="ARBA00077838"/>
    </source>
</evidence>
<feature type="region of interest" description="Disordered" evidence="22">
    <location>
        <begin position="283"/>
        <end position="307"/>
    </location>
</feature>
<organism evidence="25 26">
    <name type="scientific">Gasterosteus aculeatus aculeatus</name>
    <name type="common">three-spined stickleback</name>
    <dbReference type="NCBI Taxonomy" id="481459"/>
    <lineage>
        <taxon>Eukaryota</taxon>
        <taxon>Metazoa</taxon>
        <taxon>Chordata</taxon>
        <taxon>Craniata</taxon>
        <taxon>Vertebrata</taxon>
        <taxon>Euteleostomi</taxon>
        <taxon>Actinopterygii</taxon>
        <taxon>Neopterygii</taxon>
        <taxon>Teleostei</taxon>
        <taxon>Neoteleostei</taxon>
        <taxon>Acanthomorphata</taxon>
        <taxon>Eupercaria</taxon>
        <taxon>Perciformes</taxon>
        <taxon>Cottioidei</taxon>
        <taxon>Gasterosteales</taxon>
        <taxon>Gasterosteidae</taxon>
        <taxon>Gasterosteus</taxon>
    </lineage>
</organism>
<evidence type="ECO:0000313" key="25">
    <source>
        <dbReference type="Ensembl" id="ENSGACP00000020532.2"/>
    </source>
</evidence>
<keyword evidence="15" id="KW-0539">Nucleus</keyword>
<dbReference type="SMART" id="SM00326">
    <property type="entry name" value="SH3"/>
    <property type="match status" value="1"/>
</dbReference>
<keyword evidence="14" id="KW-0472">Membrane</keyword>
<dbReference type="SUPFAM" id="SSF103657">
    <property type="entry name" value="BAR/IMD domain-like"/>
    <property type="match status" value="1"/>
</dbReference>
<dbReference type="eggNOG" id="KOG3771">
    <property type="taxonomic scope" value="Eukaryota"/>
</dbReference>
<keyword evidence="5" id="KW-0217">Developmental protein</keyword>